<dbReference type="SUPFAM" id="SSF52242">
    <property type="entry name" value="Cobalamin (vitamin B12)-binding domain"/>
    <property type="match status" value="1"/>
</dbReference>
<dbReference type="OrthoDB" id="5498228at2"/>
<protein>
    <submittedName>
        <fullName evidence="2">Methylmalonyl-CoA mutase cobalamin-binding subunit</fullName>
    </submittedName>
</protein>
<proteinExistence type="predicted"/>
<accession>A0A4R2PTC8</accession>
<dbReference type="AlphaFoldDB" id="A0A4R2PTC8"/>
<dbReference type="RefSeq" id="WP_132465081.1">
    <property type="nucleotide sequence ID" value="NZ_SLXP01000014.1"/>
</dbReference>
<keyword evidence="3" id="KW-1185">Reference proteome</keyword>
<dbReference type="InterPro" id="IPR006158">
    <property type="entry name" value="Cobalamin-bd"/>
</dbReference>
<evidence type="ECO:0000313" key="2">
    <source>
        <dbReference type="EMBL" id="TCP39139.1"/>
    </source>
</evidence>
<name>A0A4R2PTC8_9RHOB</name>
<sequence length="266" mass="28737">MHDTRKTMTPDQDTDRHDEVESLAAQVLSALAQRSGQSGHSLDETMLANFCADILRGGKSIHTDSIAELRRNGADVSAILDGYIPAAARELGERWCRDELSFADVTIGAARLQAILRELSAPWVTDAMTPADAPNVMLIVPLEEYHTLGGMTATSQLRRMGISVCLCLGQSEDEILQKVASRRFDMIAISVSCRHKLDAARRLVGQLRAAAEDHVPIVIGGRVAEGEDDVCALTGADHATADPREALKLCGVRVPVPAAHDRLARN</sequence>
<reference evidence="2 3" key="1">
    <citation type="submission" date="2019-03" db="EMBL/GenBank/DDBJ databases">
        <title>Genomic Encyclopedia of Type Strains, Phase IV (KMG-IV): sequencing the most valuable type-strain genomes for metagenomic binning, comparative biology and taxonomic classification.</title>
        <authorList>
            <person name="Goeker M."/>
        </authorList>
    </citation>
    <scope>NUCLEOTIDE SEQUENCE [LARGE SCALE GENOMIC DNA]</scope>
    <source>
        <strain evidence="2 3">DSM 18063</strain>
    </source>
</reference>
<comment type="caution">
    <text evidence="2">The sequence shown here is derived from an EMBL/GenBank/DDBJ whole genome shotgun (WGS) entry which is preliminary data.</text>
</comment>
<organism evidence="2 3">
    <name type="scientific">Rhodovulum marinum</name>
    <dbReference type="NCBI Taxonomy" id="320662"/>
    <lineage>
        <taxon>Bacteria</taxon>
        <taxon>Pseudomonadati</taxon>
        <taxon>Pseudomonadota</taxon>
        <taxon>Alphaproteobacteria</taxon>
        <taxon>Rhodobacterales</taxon>
        <taxon>Paracoccaceae</taxon>
        <taxon>Rhodovulum</taxon>
    </lineage>
</organism>
<evidence type="ECO:0000313" key="3">
    <source>
        <dbReference type="Proteomes" id="UP000294835"/>
    </source>
</evidence>
<gene>
    <name evidence="2" type="ORF">EV662_11465</name>
</gene>
<dbReference type="Gene3D" id="3.40.50.280">
    <property type="entry name" value="Cobalamin-binding domain"/>
    <property type="match status" value="1"/>
</dbReference>
<dbReference type="Pfam" id="PF02310">
    <property type="entry name" value="B12-binding"/>
    <property type="match status" value="1"/>
</dbReference>
<feature type="domain" description="B12-binding" evidence="1">
    <location>
        <begin position="133"/>
        <end position="266"/>
    </location>
</feature>
<dbReference type="PROSITE" id="PS51332">
    <property type="entry name" value="B12_BINDING"/>
    <property type="match status" value="1"/>
</dbReference>
<evidence type="ECO:0000259" key="1">
    <source>
        <dbReference type="PROSITE" id="PS51332"/>
    </source>
</evidence>
<dbReference type="GO" id="GO:0046872">
    <property type="term" value="F:metal ion binding"/>
    <property type="evidence" value="ECO:0007669"/>
    <property type="project" value="InterPro"/>
</dbReference>
<dbReference type="InterPro" id="IPR036724">
    <property type="entry name" value="Cobalamin-bd_sf"/>
</dbReference>
<dbReference type="GO" id="GO:0031419">
    <property type="term" value="F:cobalamin binding"/>
    <property type="evidence" value="ECO:0007669"/>
    <property type="project" value="InterPro"/>
</dbReference>
<dbReference type="EMBL" id="SLXP01000014">
    <property type="protein sequence ID" value="TCP39139.1"/>
    <property type="molecule type" value="Genomic_DNA"/>
</dbReference>
<dbReference type="Proteomes" id="UP000294835">
    <property type="component" value="Unassembled WGS sequence"/>
</dbReference>